<dbReference type="STRING" id="930131.SAMN05216389_107115"/>
<dbReference type="AlphaFoldDB" id="A0A1I0CW80"/>
<gene>
    <name evidence="2" type="ORF">SAMN05216389_107115</name>
</gene>
<dbReference type="Proteomes" id="UP000198618">
    <property type="component" value="Unassembled WGS sequence"/>
</dbReference>
<keyword evidence="1" id="KW-0472">Membrane</keyword>
<organism evidence="2 3">
    <name type="scientific">Oceanobacillus limi</name>
    <dbReference type="NCBI Taxonomy" id="930131"/>
    <lineage>
        <taxon>Bacteria</taxon>
        <taxon>Bacillati</taxon>
        <taxon>Bacillota</taxon>
        <taxon>Bacilli</taxon>
        <taxon>Bacillales</taxon>
        <taxon>Bacillaceae</taxon>
        <taxon>Oceanobacillus</taxon>
    </lineage>
</organism>
<sequence length="36" mass="4090">MIQYFFTGLPLAIGIVFFLIGWLFLFIIISIAVRVG</sequence>
<accession>A0A1I0CW80</accession>
<keyword evidence="1" id="KW-1133">Transmembrane helix</keyword>
<feature type="transmembrane region" description="Helical" evidence="1">
    <location>
        <begin position="12"/>
        <end position="33"/>
    </location>
</feature>
<keyword evidence="3" id="KW-1185">Reference proteome</keyword>
<dbReference type="EMBL" id="FOHE01000007">
    <property type="protein sequence ID" value="SET24095.1"/>
    <property type="molecule type" value="Genomic_DNA"/>
</dbReference>
<reference evidence="2 3" key="1">
    <citation type="submission" date="2016-10" db="EMBL/GenBank/DDBJ databases">
        <authorList>
            <person name="de Groot N.N."/>
        </authorList>
    </citation>
    <scope>NUCLEOTIDE SEQUENCE [LARGE SCALE GENOMIC DNA]</scope>
    <source>
        <strain evidence="2 3">IBRC-M 10780</strain>
    </source>
</reference>
<protein>
    <submittedName>
        <fullName evidence="2">Uncharacterized protein</fullName>
    </submittedName>
</protein>
<name>A0A1I0CW80_9BACI</name>
<proteinExistence type="predicted"/>
<evidence type="ECO:0000313" key="2">
    <source>
        <dbReference type="EMBL" id="SET24095.1"/>
    </source>
</evidence>
<evidence type="ECO:0000256" key="1">
    <source>
        <dbReference type="SAM" id="Phobius"/>
    </source>
</evidence>
<evidence type="ECO:0000313" key="3">
    <source>
        <dbReference type="Proteomes" id="UP000198618"/>
    </source>
</evidence>
<keyword evidence="1" id="KW-0812">Transmembrane</keyword>